<dbReference type="InterPro" id="IPR051324">
    <property type="entry name" value="Stress/Tellurium_Resist"/>
</dbReference>
<dbReference type="Pfam" id="PF02342">
    <property type="entry name" value="TerD"/>
    <property type="match status" value="1"/>
</dbReference>
<name>A0A0A5GHU9_9BACI</name>
<accession>A0A0A5GHU9</accession>
<dbReference type="AlphaFoldDB" id="A0A0A5GHU9"/>
<dbReference type="PANTHER" id="PTHR32097">
    <property type="entry name" value="CAMP-BINDING PROTEIN 1-RELATED"/>
    <property type="match status" value="1"/>
</dbReference>
<organism evidence="2 3">
    <name type="scientific">Pontibacillus halophilus JSM 076056 = DSM 19796</name>
    <dbReference type="NCBI Taxonomy" id="1385510"/>
    <lineage>
        <taxon>Bacteria</taxon>
        <taxon>Bacillati</taxon>
        <taxon>Bacillota</taxon>
        <taxon>Bacilli</taxon>
        <taxon>Bacillales</taxon>
        <taxon>Bacillaceae</taxon>
        <taxon>Pontibacillus</taxon>
    </lineage>
</organism>
<keyword evidence="3" id="KW-1185">Reference proteome</keyword>
<gene>
    <name evidence="2" type="ORF">N781_06360</name>
</gene>
<dbReference type="CDD" id="cd06974">
    <property type="entry name" value="TerD_like"/>
    <property type="match status" value="1"/>
</dbReference>
<evidence type="ECO:0000259" key="1">
    <source>
        <dbReference type="Pfam" id="PF02342"/>
    </source>
</evidence>
<dbReference type="OrthoDB" id="4123258at2"/>
<dbReference type="EMBL" id="AVPE01000013">
    <property type="protein sequence ID" value="KGX90690.1"/>
    <property type="molecule type" value="Genomic_DNA"/>
</dbReference>
<evidence type="ECO:0000313" key="2">
    <source>
        <dbReference type="EMBL" id="KGX90690.1"/>
    </source>
</evidence>
<dbReference type="eggNOG" id="COG2310">
    <property type="taxonomic scope" value="Bacteria"/>
</dbReference>
<dbReference type="Gene3D" id="2.60.60.30">
    <property type="entry name" value="sav2460 like domains"/>
    <property type="match status" value="1"/>
</dbReference>
<dbReference type="InterPro" id="IPR003325">
    <property type="entry name" value="TerD"/>
</dbReference>
<dbReference type="PANTHER" id="PTHR32097:SF15">
    <property type="entry name" value="STRESS RESPONSE PROTEIN SCP2"/>
    <property type="match status" value="1"/>
</dbReference>
<dbReference type="STRING" id="1385510.GCA_000425205_02860"/>
<evidence type="ECO:0000313" key="3">
    <source>
        <dbReference type="Proteomes" id="UP000030528"/>
    </source>
</evidence>
<proteinExistence type="predicted"/>
<sequence length="205" mass="22704">MAITLEKGQRVDLTKGNPGLSKVMVGLGWDPVQTQKNGKGGLLGSLFGGGSKGPEIDCDASVIMLQDDKFVDKSDLVYFGKLKSDNGSVQHTGDNLTGEGDGDDEQVFVDLKDVPQKYNKLVFVVNIYDCKRRKQDFGMIENAFIRLQDTQKRDEMLRYNLSDDYSGRTTLIAGELYRQGNEWKFAAVGEGTTDASLSEIVQRYV</sequence>
<reference evidence="2 3" key="1">
    <citation type="submission" date="2013-08" db="EMBL/GenBank/DDBJ databases">
        <authorList>
            <person name="Huang J."/>
            <person name="Wang G."/>
        </authorList>
    </citation>
    <scope>NUCLEOTIDE SEQUENCE [LARGE SCALE GENOMIC DNA]</scope>
    <source>
        <strain evidence="2 3">JSM 076056</strain>
    </source>
</reference>
<dbReference type="Proteomes" id="UP000030528">
    <property type="component" value="Unassembled WGS sequence"/>
</dbReference>
<feature type="domain" description="TerD" evidence="1">
    <location>
        <begin position="1"/>
        <end position="204"/>
    </location>
</feature>
<comment type="caution">
    <text evidence="2">The sequence shown here is derived from an EMBL/GenBank/DDBJ whole genome shotgun (WGS) entry which is preliminary data.</text>
</comment>
<dbReference type="RefSeq" id="WP_026801138.1">
    <property type="nucleotide sequence ID" value="NZ_AULI01000013.1"/>
</dbReference>
<protein>
    <submittedName>
        <fullName evidence="2">Stress protein</fullName>
    </submittedName>
</protein>